<keyword evidence="23 39" id="KW-0325">Glycoprotein</keyword>
<evidence type="ECO:0000256" key="35">
    <source>
        <dbReference type="ARBA" id="ARBA00049273"/>
    </source>
</evidence>
<keyword evidence="6" id="KW-1003">Cell membrane</keyword>
<comment type="catalytic activity">
    <reaction evidence="24">
        <text>Release of a C-terminal dipeptide, oligopeptide-|-Xaa-Yaa, when Xaa is not Pro, and Yaa is neither Asp nor Glu. Thus, conversion of angiotensin I to angiotensin II, with increase in vasoconstrictor activity, but no action on angiotensin II.</text>
        <dbReference type="EC" id="3.4.15.1"/>
    </reaction>
</comment>
<keyword evidence="17 39" id="KW-0862">Zinc</keyword>
<dbReference type="Proteomes" id="UP001266305">
    <property type="component" value="Unassembled WGS sequence"/>
</dbReference>
<gene>
    <name evidence="41" type="ORF">P7K49_010649</name>
</gene>
<keyword evidence="11 39" id="KW-0645">Protease</keyword>
<evidence type="ECO:0000256" key="32">
    <source>
        <dbReference type="ARBA" id="ARBA00048012"/>
    </source>
</evidence>
<evidence type="ECO:0000256" key="40">
    <source>
        <dbReference type="SAM" id="MobiDB-lite"/>
    </source>
</evidence>
<evidence type="ECO:0000313" key="41">
    <source>
        <dbReference type="EMBL" id="KAK2110903.1"/>
    </source>
</evidence>
<evidence type="ECO:0000256" key="11">
    <source>
        <dbReference type="ARBA" id="ARBA00022670"/>
    </source>
</evidence>
<keyword evidence="14" id="KW-0732">Signal</keyword>
<dbReference type="PANTHER" id="PTHR10514:SF25">
    <property type="entry name" value="ANGIOTENSIN-CONVERTING ENZYME"/>
    <property type="match status" value="1"/>
</dbReference>
<name>A0ABQ9VQR8_SAGOE</name>
<evidence type="ECO:0000256" key="37">
    <source>
        <dbReference type="ARBA" id="ARBA00049470"/>
    </source>
</evidence>
<dbReference type="PRINTS" id="PR00791">
    <property type="entry name" value="PEPDIPTASEA"/>
</dbReference>
<keyword evidence="15" id="KW-0677">Repeat</keyword>
<evidence type="ECO:0000256" key="20">
    <source>
        <dbReference type="ARBA" id="ARBA00023049"/>
    </source>
</evidence>
<evidence type="ECO:0000256" key="23">
    <source>
        <dbReference type="ARBA" id="ARBA00023180"/>
    </source>
</evidence>
<dbReference type="SUPFAM" id="SSF55486">
    <property type="entry name" value="Metalloproteases ('zincins'), catalytic domain"/>
    <property type="match status" value="1"/>
</dbReference>
<evidence type="ECO:0000256" key="28">
    <source>
        <dbReference type="ARBA" id="ARBA00047529"/>
    </source>
</evidence>
<keyword evidence="16 39" id="KW-0378">Hydrolase</keyword>
<keyword evidence="8" id="KW-0964">Secreted</keyword>
<evidence type="ECO:0000256" key="6">
    <source>
        <dbReference type="ARBA" id="ARBA00022475"/>
    </source>
</evidence>
<comment type="subcellular location">
    <subcellularLocation>
        <location evidence="2">Cell membrane</location>
        <topology evidence="2">Single-pass type I membrane protein</topology>
    </subcellularLocation>
    <subcellularLocation>
        <location evidence="3">Cytoplasm</location>
    </subcellularLocation>
    <subcellularLocation>
        <location evidence="4">Secreted</location>
    </subcellularLocation>
</comment>
<evidence type="ECO:0000256" key="27">
    <source>
        <dbReference type="ARBA" id="ARBA00046406"/>
    </source>
</evidence>
<reference evidence="41 42" key="1">
    <citation type="submission" date="2023-05" db="EMBL/GenBank/DDBJ databases">
        <title>B98-5 Cell Line De Novo Hybrid Assembly: An Optical Mapping Approach.</title>
        <authorList>
            <person name="Kananen K."/>
            <person name="Auerbach J.A."/>
            <person name="Kautto E."/>
            <person name="Blachly J.S."/>
        </authorList>
    </citation>
    <scope>NUCLEOTIDE SEQUENCE [LARGE SCALE GENOMIC DNA]</scope>
    <source>
        <strain evidence="41">B95-8</strain>
        <tissue evidence="41">Cell line</tissue>
    </source>
</reference>
<keyword evidence="18" id="KW-0112">Calmodulin-binding</keyword>
<evidence type="ECO:0000256" key="34">
    <source>
        <dbReference type="ARBA" id="ARBA00049116"/>
    </source>
</evidence>
<evidence type="ECO:0000256" key="31">
    <source>
        <dbReference type="ARBA" id="ARBA00047862"/>
    </source>
</evidence>
<evidence type="ECO:0000256" key="2">
    <source>
        <dbReference type="ARBA" id="ARBA00004251"/>
    </source>
</evidence>
<protein>
    <recommendedName>
        <fullName evidence="26 39">Angiotensin-converting enzyme</fullName>
        <ecNumber evidence="39">3.4.-.-</ecNumber>
    </recommendedName>
</protein>
<evidence type="ECO:0000256" key="29">
    <source>
        <dbReference type="ARBA" id="ARBA00047629"/>
    </source>
</evidence>
<comment type="catalytic activity">
    <reaction evidence="36">
        <text>bradykinin + H2O = L-Phe-L-Arg + bradykinin(1-7)</text>
        <dbReference type="Rhea" id="RHEA:71451"/>
        <dbReference type="ChEBI" id="CHEBI:15377"/>
        <dbReference type="ChEBI" id="CHEBI:132988"/>
        <dbReference type="ChEBI" id="CHEBI:133147"/>
        <dbReference type="ChEBI" id="CHEBI:147352"/>
    </reaction>
    <physiologicalReaction direction="left-to-right" evidence="36">
        <dbReference type="Rhea" id="RHEA:71452"/>
    </physiologicalReaction>
</comment>
<comment type="catalytic activity">
    <reaction evidence="29">
        <text>substance P + H2O = L-Phe-L-Phe-Gly-L-Leu-L-Met-NH2 + substance P(1-6)</text>
        <dbReference type="Rhea" id="RHEA:71471"/>
        <dbReference type="ChEBI" id="CHEBI:15377"/>
        <dbReference type="ChEBI" id="CHEBI:190692"/>
        <dbReference type="ChEBI" id="CHEBI:190696"/>
        <dbReference type="ChEBI" id="CHEBI:190697"/>
    </reaction>
    <physiologicalReaction direction="left-to-right" evidence="29">
        <dbReference type="Rhea" id="RHEA:71472"/>
    </physiologicalReaction>
</comment>
<evidence type="ECO:0000256" key="33">
    <source>
        <dbReference type="ARBA" id="ARBA00048231"/>
    </source>
</evidence>
<evidence type="ECO:0000256" key="36">
    <source>
        <dbReference type="ARBA" id="ARBA00049305"/>
    </source>
</evidence>
<dbReference type="EC" id="3.4.-.-" evidence="39"/>
<evidence type="ECO:0000256" key="12">
    <source>
        <dbReference type="ARBA" id="ARBA00022692"/>
    </source>
</evidence>
<evidence type="ECO:0000256" key="24">
    <source>
        <dbReference type="ARBA" id="ARBA00036868"/>
    </source>
</evidence>
<keyword evidence="20 39" id="KW-0482">Metalloprotease</keyword>
<dbReference type="InterPro" id="IPR001548">
    <property type="entry name" value="Peptidase_M2"/>
</dbReference>
<evidence type="ECO:0000256" key="21">
    <source>
        <dbReference type="ARBA" id="ARBA00023136"/>
    </source>
</evidence>
<comment type="subunit">
    <text evidence="27">Monomer and homodimer; homodimerizes following binding to an inhibitor. Interacts with calmodulin (CALM1, CALM2 or CALM3); interaction takes place in the cytoplasmic region and regulates phosphorylation and proteolytic cleavage.</text>
</comment>
<accession>A0ABQ9VQR8</accession>
<comment type="cofactor">
    <cofactor evidence="39">
        <name>Zn(2+)</name>
        <dbReference type="ChEBI" id="CHEBI:29105"/>
    </cofactor>
    <text evidence="39">Binds 1 zinc ion per subunit.</text>
</comment>
<evidence type="ECO:0000313" key="42">
    <source>
        <dbReference type="Proteomes" id="UP001266305"/>
    </source>
</evidence>
<dbReference type="PROSITE" id="PS52011">
    <property type="entry name" value="PEPTIDASE_M2"/>
    <property type="match status" value="1"/>
</dbReference>
<evidence type="ECO:0000256" key="30">
    <source>
        <dbReference type="ARBA" id="ARBA00047642"/>
    </source>
</evidence>
<comment type="similarity">
    <text evidence="5 38 39">Belongs to the peptidase M2 family.</text>
</comment>
<comment type="caution">
    <text evidence="38">Lacks conserved residue(s) required for the propagation of feature annotation.</text>
</comment>
<comment type="cofactor">
    <cofactor evidence="1">
        <name>chloride</name>
        <dbReference type="ChEBI" id="CHEBI:17996"/>
    </cofactor>
</comment>
<keyword evidence="9" id="KW-0597">Phosphoprotein</keyword>
<evidence type="ECO:0000256" key="9">
    <source>
        <dbReference type="ARBA" id="ARBA00022553"/>
    </source>
</evidence>
<evidence type="ECO:0000256" key="15">
    <source>
        <dbReference type="ARBA" id="ARBA00022737"/>
    </source>
</evidence>
<keyword evidence="22" id="KW-1015">Disulfide bond</keyword>
<keyword evidence="10 39" id="KW-0121">Carboxypeptidase</keyword>
<evidence type="ECO:0000256" key="3">
    <source>
        <dbReference type="ARBA" id="ARBA00004496"/>
    </source>
</evidence>
<comment type="function">
    <text evidence="25">Soluble form that is released in blood plasma and other body fluids following proteolytic cleavage in the juxtamembrane stalk region.</text>
</comment>
<comment type="catalytic activity">
    <reaction evidence="32">
        <text>Met-enkephalin + H2O = L-phenylalanyl-L-methionine + L-tyrosylglycylglycine</text>
        <dbReference type="Rhea" id="RHEA:71483"/>
        <dbReference type="ChEBI" id="CHEBI:15377"/>
        <dbReference type="ChEBI" id="CHEBI:189868"/>
        <dbReference type="ChEBI" id="CHEBI:190708"/>
        <dbReference type="ChEBI" id="CHEBI:190709"/>
    </reaction>
    <physiologicalReaction direction="left-to-right" evidence="32">
        <dbReference type="Rhea" id="RHEA:71484"/>
    </physiologicalReaction>
</comment>
<evidence type="ECO:0000256" key="17">
    <source>
        <dbReference type="ARBA" id="ARBA00022833"/>
    </source>
</evidence>
<organism evidence="41 42">
    <name type="scientific">Saguinus oedipus</name>
    <name type="common">Cotton-top tamarin</name>
    <name type="synonym">Oedipomidas oedipus</name>
    <dbReference type="NCBI Taxonomy" id="9490"/>
    <lineage>
        <taxon>Eukaryota</taxon>
        <taxon>Metazoa</taxon>
        <taxon>Chordata</taxon>
        <taxon>Craniata</taxon>
        <taxon>Vertebrata</taxon>
        <taxon>Euteleostomi</taxon>
        <taxon>Mammalia</taxon>
        <taxon>Eutheria</taxon>
        <taxon>Euarchontoglires</taxon>
        <taxon>Primates</taxon>
        <taxon>Haplorrhini</taxon>
        <taxon>Platyrrhini</taxon>
        <taxon>Cebidae</taxon>
        <taxon>Callitrichinae</taxon>
        <taxon>Saguinus</taxon>
    </lineage>
</organism>
<comment type="catalytic activity">
    <reaction evidence="31">
        <text>angiotensin I + H2O = L-histidyl-L-leucine + angiotensin II</text>
        <dbReference type="Rhea" id="RHEA:63560"/>
        <dbReference type="ChEBI" id="CHEBI:15377"/>
        <dbReference type="ChEBI" id="CHEBI:58506"/>
        <dbReference type="ChEBI" id="CHEBI:147350"/>
        <dbReference type="ChEBI" id="CHEBI:147392"/>
        <dbReference type="EC" id="3.4.15.1"/>
    </reaction>
    <physiologicalReaction direction="left-to-right" evidence="31">
        <dbReference type="Rhea" id="RHEA:63561"/>
    </physiologicalReaction>
</comment>
<comment type="catalytic activity">
    <reaction evidence="35">
        <text>neurotensin + H2O = neurotensin(1-11) + L-isoleucyl-L-leucine</text>
        <dbReference type="Rhea" id="RHEA:71475"/>
        <dbReference type="ChEBI" id="CHEBI:15377"/>
        <dbReference type="ChEBI" id="CHEBI:147362"/>
        <dbReference type="ChEBI" id="CHEBI:190704"/>
        <dbReference type="ChEBI" id="CHEBI:190706"/>
    </reaction>
    <physiologicalReaction direction="left-to-right" evidence="35">
        <dbReference type="Rhea" id="RHEA:71476"/>
    </physiologicalReaction>
</comment>
<keyword evidence="19" id="KW-1133">Transmembrane helix</keyword>
<dbReference type="Pfam" id="PF01401">
    <property type="entry name" value="Peptidase_M2"/>
    <property type="match status" value="1"/>
</dbReference>
<keyword evidence="7" id="KW-0963">Cytoplasm</keyword>
<evidence type="ECO:0000256" key="14">
    <source>
        <dbReference type="ARBA" id="ARBA00022729"/>
    </source>
</evidence>
<evidence type="ECO:0000256" key="10">
    <source>
        <dbReference type="ARBA" id="ARBA00022645"/>
    </source>
</evidence>
<comment type="catalytic activity">
    <reaction evidence="28">
        <text>Met-enkephalin-Arg-Phe + H2O = L-arginyl-L-phenylalanine + Met-enkephalin</text>
        <dbReference type="Rhea" id="RHEA:70675"/>
        <dbReference type="ChEBI" id="CHEBI:15377"/>
        <dbReference type="ChEBI" id="CHEBI:189868"/>
        <dbReference type="ChEBI" id="CHEBI:189869"/>
        <dbReference type="ChEBI" id="CHEBI:189870"/>
    </reaction>
    <physiologicalReaction direction="left-to-right" evidence="28">
        <dbReference type="Rhea" id="RHEA:70676"/>
    </physiologicalReaction>
</comment>
<evidence type="ECO:0000256" key="4">
    <source>
        <dbReference type="ARBA" id="ARBA00004613"/>
    </source>
</evidence>
<evidence type="ECO:0000256" key="38">
    <source>
        <dbReference type="PROSITE-ProRule" id="PRU01355"/>
    </source>
</evidence>
<comment type="caution">
    <text evidence="41">The sequence shown here is derived from an EMBL/GenBank/DDBJ whole genome shotgun (WGS) entry which is preliminary data.</text>
</comment>
<keyword evidence="21" id="KW-0472">Membrane</keyword>
<keyword evidence="13 39" id="KW-0479">Metal-binding</keyword>
<evidence type="ECO:0000256" key="18">
    <source>
        <dbReference type="ARBA" id="ARBA00022860"/>
    </source>
</evidence>
<comment type="catalytic activity">
    <reaction evidence="37">
        <text>substance P + H2O = substance P(1-9) + L-Leu-L-Met-NH2</text>
        <dbReference type="Rhea" id="RHEA:71459"/>
        <dbReference type="ChEBI" id="CHEBI:15377"/>
        <dbReference type="ChEBI" id="CHEBI:190692"/>
        <dbReference type="ChEBI" id="CHEBI:190693"/>
        <dbReference type="ChEBI" id="CHEBI:190700"/>
    </reaction>
    <physiologicalReaction direction="left-to-right" evidence="37">
        <dbReference type="Rhea" id="RHEA:71460"/>
    </physiologicalReaction>
</comment>
<feature type="region of interest" description="Disordered" evidence="40">
    <location>
        <begin position="90"/>
        <end position="112"/>
    </location>
</feature>
<evidence type="ECO:0000256" key="1">
    <source>
        <dbReference type="ARBA" id="ARBA00001923"/>
    </source>
</evidence>
<dbReference type="EMBL" id="JASSZA010000005">
    <property type="protein sequence ID" value="KAK2110903.1"/>
    <property type="molecule type" value="Genomic_DNA"/>
</dbReference>
<evidence type="ECO:0000256" key="39">
    <source>
        <dbReference type="RuleBase" id="RU361144"/>
    </source>
</evidence>
<comment type="catalytic activity">
    <reaction evidence="34">
        <text>substance P + H2O = substance P(1-8) + Gly-L-Leu-L-Met-NH2</text>
        <dbReference type="Rhea" id="RHEA:71463"/>
        <dbReference type="ChEBI" id="CHEBI:15377"/>
        <dbReference type="ChEBI" id="CHEBI:190692"/>
        <dbReference type="ChEBI" id="CHEBI:190694"/>
        <dbReference type="ChEBI" id="CHEBI:190699"/>
    </reaction>
    <physiologicalReaction direction="left-to-right" evidence="34">
        <dbReference type="Rhea" id="RHEA:71464"/>
    </physiologicalReaction>
</comment>
<proteinExistence type="inferred from homology"/>
<evidence type="ECO:0000256" key="16">
    <source>
        <dbReference type="ARBA" id="ARBA00022801"/>
    </source>
</evidence>
<keyword evidence="42" id="KW-1185">Reference proteome</keyword>
<sequence>MGKGSEPSKASTPVPQPEPAGIKQCTTVNLEDLVVAHHEMGHIQYFMQYKDLPVALRDGANPGFHEAIGDVLALSVSTPKHLHSLNLLSSEGDSFGERGTGGLGGLRAKKGR</sequence>
<evidence type="ECO:0000256" key="19">
    <source>
        <dbReference type="ARBA" id="ARBA00022989"/>
    </source>
</evidence>
<dbReference type="PANTHER" id="PTHR10514">
    <property type="entry name" value="ANGIOTENSIN-CONVERTING ENZYME"/>
    <property type="match status" value="1"/>
</dbReference>
<feature type="region of interest" description="Disordered" evidence="40">
    <location>
        <begin position="1"/>
        <end position="23"/>
    </location>
</feature>
<evidence type="ECO:0000256" key="7">
    <source>
        <dbReference type="ARBA" id="ARBA00022490"/>
    </source>
</evidence>
<evidence type="ECO:0000256" key="26">
    <source>
        <dbReference type="ARBA" id="ARBA00039858"/>
    </source>
</evidence>
<evidence type="ECO:0000256" key="5">
    <source>
        <dbReference type="ARBA" id="ARBA00008139"/>
    </source>
</evidence>
<evidence type="ECO:0000256" key="8">
    <source>
        <dbReference type="ARBA" id="ARBA00022525"/>
    </source>
</evidence>
<comment type="catalytic activity">
    <reaction evidence="30">
        <text>goralatide + H2O = N-acetyl-L-seryl-L-aspartate + L-lysyl-L-proline</text>
        <dbReference type="Rhea" id="RHEA:71455"/>
        <dbReference type="ChEBI" id="CHEBI:15377"/>
        <dbReference type="ChEBI" id="CHEBI:190701"/>
        <dbReference type="ChEBI" id="CHEBI:190702"/>
        <dbReference type="ChEBI" id="CHEBI:190703"/>
    </reaction>
    <physiologicalReaction direction="left-to-right" evidence="30">
        <dbReference type="Rhea" id="RHEA:71456"/>
    </physiologicalReaction>
</comment>
<evidence type="ECO:0000256" key="13">
    <source>
        <dbReference type="ARBA" id="ARBA00022723"/>
    </source>
</evidence>
<evidence type="ECO:0000256" key="25">
    <source>
        <dbReference type="ARBA" id="ARBA00037200"/>
    </source>
</evidence>
<keyword evidence="12" id="KW-0812">Transmembrane</keyword>
<comment type="catalytic activity">
    <reaction evidence="33">
        <text>Leu-enkephalin + H2O = L-tyrosylglycylglycine + L-phenylalanyl-L-leucine</text>
        <dbReference type="Rhea" id="RHEA:71487"/>
        <dbReference type="ChEBI" id="CHEBI:15377"/>
        <dbReference type="ChEBI" id="CHEBI:190689"/>
        <dbReference type="ChEBI" id="CHEBI:190708"/>
        <dbReference type="ChEBI" id="CHEBI:190710"/>
    </reaction>
    <physiologicalReaction direction="left-to-right" evidence="33">
        <dbReference type="Rhea" id="RHEA:71488"/>
    </physiologicalReaction>
</comment>
<evidence type="ECO:0000256" key="22">
    <source>
        <dbReference type="ARBA" id="ARBA00023157"/>
    </source>
</evidence>